<reference evidence="2" key="1">
    <citation type="submission" date="2023-06" db="EMBL/GenBank/DDBJ databases">
        <title>Conoideocrella luteorostrata (Hypocreales: Clavicipitaceae), a potential biocontrol fungus for elongate hemlock scale in United States Christmas tree production areas.</title>
        <authorList>
            <person name="Barrett H."/>
            <person name="Lovett B."/>
            <person name="Macias A.M."/>
            <person name="Stajich J.E."/>
            <person name="Kasson M.T."/>
        </authorList>
    </citation>
    <scope>NUCLEOTIDE SEQUENCE</scope>
    <source>
        <strain evidence="2">ARSEF 14590</strain>
    </source>
</reference>
<dbReference type="Proteomes" id="UP001251528">
    <property type="component" value="Unassembled WGS sequence"/>
</dbReference>
<dbReference type="Pfam" id="PF11175">
    <property type="entry name" value="DUF2961"/>
    <property type="match status" value="1"/>
</dbReference>
<dbReference type="Gene3D" id="2.60.120.1390">
    <property type="match status" value="3"/>
</dbReference>
<comment type="caution">
    <text evidence="2">The sequence shown here is derived from an EMBL/GenBank/DDBJ whole genome shotgun (WGS) entry which is preliminary data.</text>
</comment>
<feature type="chain" id="PRO_5042547120" description="DUF2961 domain-containing protein" evidence="1">
    <location>
        <begin position="18"/>
        <end position="681"/>
    </location>
</feature>
<keyword evidence="1" id="KW-0732">Signal</keyword>
<dbReference type="AlphaFoldDB" id="A0AAJ0D1Q9"/>
<feature type="signal peptide" evidence="1">
    <location>
        <begin position="1"/>
        <end position="17"/>
    </location>
</feature>
<dbReference type="EMBL" id="JASWJB010000001">
    <property type="protein sequence ID" value="KAK2617010.1"/>
    <property type="molecule type" value="Genomic_DNA"/>
</dbReference>
<organism evidence="2 3">
    <name type="scientific">Conoideocrella luteorostrata</name>
    <dbReference type="NCBI Taxonomy" id="1105319"/>
    <lineage>
        <taxon>Eukaryota</taxon>
        <taxon>Fungi</taxon>
        <taxon>Dikarya</taxon>
        <taxon>Ascomycota</taxon>
        <taxon>Pezizomycotina</taxon>
        <taxon>Sordariomycetes</taxon>
        <taxon>Hypocreomycetidae</taxon>
        <taxon>Hypocreales</taxon>
        <taxon>Clavicipitaceae</taxon>
        <taxon>Conoideocrella</taxon>
    </lineage>
</organism>
<accession>A0AAJ0D1Q9</accession>
<name>A0AAJ0D1Q9_9HYPO</name>
<evidence type="ECO:0000256" key="1">
    <source>
        <dbReference type="SAM" id="SignalP"/>
    </source>
</evidence>
<sequence length="681" mass="74244">MKLALLLGLTTAIAANAWPMVGLDAYRNYDLYKLRPGEETHQFSSYDRANHNDDGFDGTYSCLKKQGSRCVIAEYNGPGEIASIWFTYEPDSVAKVGDINIRLDGKDVLSGRLQDIVSSGHPEPFAWPFVGDTNDTMGGNVIKVPMSFGKSMLVTTQNNPHFYHVTYRRFPPHVKPPTFDPNASSRDVAEAHTAFGVRDPKAIGGKGGVSNGRYMSGQLGDRAEGASMSDGCGVISALSLRIPSVQATSLVQDDGRAFGKGGGSSFKLRLDPYHKQCQLTRRIDRTIGCQRVEVKVNGRSIGTHDSGDAANGIWADQVLAIPPDVTRGADSIVVRVVCQSSDLDCNEFFYALHCKSESGHWKTPGYMPSKDWVLMDLLNVGGNNPHDEKAHNYKITGQTWQGLRQFTYKDSTHSPDALPDIRISLTFDGKETVSKVPIGAFFGAGLAKGLTRSLMLSVDSMIPNGVWTTYFPMPFEKSAHIKLTTGDGKPVKASFDVVVQRCDGRRPSSQPWGHFSTQHRRGPTTTGKLWPFLSVKGPGVAYGVTHTFRGSILQPANTLEFLEGDEQVWLGRTTPGGFNDTSVTLRGTGTEDFYESGWYFQDFNAPGAPVTVPHAMPFTGLTNTAYGVPSLGCKGSCLSVYRQMLADSQAFPEAGISFNIEHGPDGNNINAEYETCAFYYA</sequence>
<gene>
    <name evidence="2" type="ORF">QQS21_000101</name>
</gene>
<evidence type="ECO:0000313" key="3">
    <source>
        <dbReference type="Proteomes" id="UP001251528"/>
    </source>
</evidence>
<evidence type="ECO:0000313" key="2">
    <source>
        <dbReference type="EMBL" id="KAK2617010.1"/>
    </source>
</evidence>
<keyword evidence="3" id="KW-1185">Reference proteome</keyword>
<proteinExistence type="predicted"/>
<dbReference type="InterPro" id="IPR021345">
    <property type="entry name" value="DUF2961"/>
</dbReference>
<protein>
    <recommendedName>
        <fullName evidence="4">DUF2961 domain-containing protein</fullName>
    </recommendedName>
</protein>
<evidence type="ECO:0008006" key="4">
    <source>
        <dbReference type="Google" id="ProtNLM"/>
    </source>
</evidence>